<dbReference type="Gene3D" id="1.10.510.10">
    <property type="entry name" value="Transferase(Phosphotransferase) domain 1"/>
    <property type="match status" value="1"/>
</dbReference>
<dbReference type="InterPro" id="IPR050167">
    <property type="entry name" value="Ser_Thr_protein_kinase"/>
</dbReference>
<reference evidence="4" key="1">
    <citation type="submission" date="2021-06" db="EMBL/GenBank/DDBJ databases">
        <authorList>
            <person name="Kallberg Y."/>
            <person name="Tangrot J."/>
            <person name="Rosling A."/>
        </authorList>
    </citation>
    <scope>NUCLEOTIDE SEQUENCE</scope>
    <source>
        <strain evidence="4">FL966</strain>
    </source>
</reference>
<name>A0A9N9G324_9GLOM</name>
<keyword evidence="5" id="KW-1185">Reference proteome</keyword>
<dbReference type="PANTHER" id="PTHR23257">
    <property type="entry name" value="SERINE-THREONINE PROTEIN KINASE"/>
    <property type="match status" value="1"/>
</dbReference>
<evidence type="ECO:0000313" key="5">
    <source>
        <dbReference type="Proteomes" id="UP000789759"/>
    </source>
</evidence>
<organism evidence="4 5">
    <name type="scientific">Cetraspora pellucida</name>
    <dbReference type="NCBI Taxonomy" id="1433469"/>
    <lineage>
        <taxon>Eukaryota</taxon>
        <taxon>Fungi</taxon>
        <taxon>Fungi incertae sedis</taxon>
        <taxon>Mucoromycota</taxon>
        <taxon>Glomeromycotina</taxon>
        <taxon>Glomeromycetes</taxon>
        <taxon>Diversisporales</taxon>
        <taxon>Gigasporaceae</taxon>
        <taxon>Cetraspora</taxon>
    </lineage>
</organism>
<dbReference type="InterPro" id="IPR006597">
    <property type="entry name" value="Sel1-like"/>
</dbReference>
<dbReference type="InterPro" id="IPR059179">
    <property type="entry name" value="MLKL-like_MCAfunc"/>
</dbReference>
<comment type="caution">
    <text evidence="4">The sequence shown here is derived from an EMBL/GenBank/DDBJ whole genome shotgun (WGS) entry which is preliminary data.</text>
</comment>
<accession>A0A9N9G324</accession>
<dbReference type="Pfam" id="PF22215">
    <property type="entry name" value="MLKL_N"/>
    <property type="match status" value="1"/>
</dbReference>
<gene>
    <name evidence="4" type="ORF">CPELLU_LOCUS6100</name>
</gene>
<dbReference type="Pfam" id="PF07714">
    <property type="entry name" value="PK_Tyr_Ser-Thr"/>
    <property type="match status" value="1"/>
</dbReference>
<dbReference type="Gene3D" id="1.25.40.10">
    <property type="entry name" value="Tetratricopeptide repeat domain"/>
    <property type="match status" value="1"/>
</dbReference>
<dbReference type="GO" id="GO:0007166">
    <property type="term" value="P:cell surface receptor signaling pathway"/>
    <property type="evidence" value="ECO:0007669"/>
    <property type="project" value="InterPro"/>
</dbReference>
<dbReference type="SUPFAM" id="SSF56112">
    <property type="entry name" value="Protein kinase-like (PK-like)"/>
    <property type="match status" value="1"/>
</dbReference>
<dbReference type="EMBL" id="CAJVQA010003701">
    <property type="protein sequence ID" value="CAG8581268.1"/>
    <property type="molecule type" value="Genomic_DNA"/>
</dbReference>
<dbReference type="InterPro" id="IPR011009">
    <property type="entry name" value="Kinase-like_dom_sf"/>
</dbReference>
<dbReference type="Gene3D" id="1.20.930.20">
    <property type="entry name" value="Adaptor protein Cbl, N-terminal domain"/>
    <property type="match status" value="1"/>
</dbReference>
<evidence type="ECO:0000256" key="1">
    <source>
        <dbReference type="SAM" id="MobiDB-lite"/>
    </source>
</evidence>
<dbReference type="CDD" id="cd21037">
    <property type="entry name" value="MLKL_NTD"/>
    <property type="match status" value="1"/>
</dbReference>
<dbReference type="InterPro" id="IPR001245">
    <property type="entry name" value="Ser-Thr/Tyr_kinase_cat_dom"/>
</dbReference>
<dbReference type="AlphaFoldDB" id="A0A9N9G324"/>
<evidence type="ECO:0000259" key="2">
    <source>
        <dbReference type="Pfam" id="PF07714"/>
    </source>
</evidence>
<dbReference type="InterPro" id="IPR011990">
    <property type="entry name" value="TPR-like_helical_dom_sf"/>
</dbReference>
<dbReference type="GO" id="GO:0005737">
    <property type="term" value="C:cytoplasm"/>
    <property type="evidence" value="ECO:0007669"/>
    <property type="project" value="TreeGrafter"/>
</dbReference>
<dbReference type="SMART" id="SM00671">
    <property type="entry name" value="SEL1"/>
    <property type="match status" value="1"/>
</dbReference>
<dbReference type="GO" id="GO:0004672">
    <property type="term" value="F:protein kinase activity"/>
    <property type="evidence" value="ECO:0007669"/>
    <property type="project" value="InterPro"/>
</dbReference>
<dbReference type="InterPro" id="IPR054000">
    <property type="entry name" value="MLKL_N"/>
</dbReference>
<feature type="domain" description="Mixed lineage kinase" evidence="3">
    <location>
        <begin position="52"/>
        <end position="179"/>
    </location>
</feature>
<protein>
    <submittedName>
        <fullName evidence="4">7047_t:CDS:1</fullName>
    </submittedName>
</protein>
<evidence type="ECO:0000259" key="3">
    <source>
        <dbReference type="Pfam" id="PF22215"/>
    </source>
</evidence>
<sequence length="525" mass="60575">MSTFTFKPKNKNVHTITNYDSISDSVTYIGTTSRVVCALEDALTPFIPLVGTIRKLVDEIILIYENADHNKVMCRSLVDRVDAAYTSIRSLLRRHEENEEKFRNQSFYDAFYRFVTILELIKGFILDISKISRLRKFLDAKAINDKFESIILDLDQGIQDLNLSISIYNFEKLDSIKKSVLHVRNENAFIIDQVRAMASTLEGIEKYVTKDSASPNITDIFKAPEIDPKSLQEPPNNKDNDLRGSDSCGNGKVSRKFYQGGIQVACKKFEFSQNNKLQQLQQTELSILSKLSACQNIIKFYDDEATERLFNPTTVNWLAPEKMPHGKNSEDLPQYNRKSEIFSFGMLLWELTFEQVPYKNMDPIQIQKHVQNGKRENLNFGERINQIQKTFNDLIKLAWAQSRERRPTIIKIQDILLNTQESIKDSRYVLVEKPDYTTKAQVKYAEVLKETGGENEETIEEVIKYMMIAADNGDPDALYVIGKGHYNGNRLEKNLEKAMEYLRLAAAKNYDKSFKLLKQIEKENK</sequence>
<dbReference type="SUPFAM" id="SSF81901">
    <property type="entry name" value="HCP-like"/>
    <property type="match status" value="1"/>
</dbReference>
<dbReference type="PANTHER" id="PTHR23257:SF958">
    <property type="entry name" value="SERINE_THREONINE-PROTEIN KINASE WNK4"/>
    <property type="match status" value="1"/>
</dbReference>
<feature type="compositionally biased region" description="Basic and acidic residues" evidence="1">
    <location>
        <begin position="224"/>
        <end position="244"/>
    </location>
</feature>
<evidence type="ECO:0000313" key="4">
    <source>
        <dbReference type="EMBL" id="CAG8581268.1"/>
    </source>
</evidence>
<dbReference type="Proteomes" id="UP000789759">
    <property type="component" value="Unassembled WGS sequence"/>
</dbReference>
<feature type="region of interest" description="Disordered" evidence="1">
    <location>
        <begin position="224"/>
        <end position="248"/>
    </location>
</feature>
<dbReference type="InterPro" id="IPR036537">
    <property type="entry name" value="Adaptor_Cbl_N_dom_sf"/>
</dbReference>
<proteinExistence type="predicted"/>
<dbReference type="OrthoDB" id="2434929at2759"/>
<feature type="domain" description="Serine-threonine/tyrosine-protein kinase catalytic" evidence="2">
    <location>
        <begin position="306"/>
        <end position="415"/>
    </location>
</feature>